<evidence type="ECO:0000313" key="1">
    <source>
        <dbReference type="EMBL" id="QYC10586.1"/>
    </source>
</evidence>
<name>A0ABX8TH76_9CAUL</name>
<evidence type="ECO:0000313" key="2">
    <source>
        <dbReference type="Proteomes" id="UP000824334"/>
    </source>
</evidence>
<keyword evidence="2" id="KW-1185">Reference proteome</keyword>
<accession>A0ABX8TH76</accession>
<dbReference type="RefSeq" id="WP_219373670.1">
    <property type="nucleotide sequence ID" value="NZ_CP080034.1"/>
</dbReference>
<dbReference type="Proteomes" id="UP000824334">
    <property type="component" value="Chromosome"/>
</dbReference>
<organism evidence="1 2">
    <name type="scientific">Brevundimonas nasdae</name>
    <dbReference type="NCBI Taxonomy" id="172043"/>
    <lineage>
        <taxon>Bacteria</taxon>
        <taxon>Pseudomonadati</taxon>
        <taxon>Pseudomonadota</taxon>
        <taxon>Alphaproteobacteria</taxon>
        <taxon>Caulobacterales</taxon>
        <taxon>Caulobacteraceae</taxon>
        <taxon>Brevundimonas</taxon>
    </lineage>
</organism>
<protein>
    <submittedName>
        <fullName evidence="1">Uncharacterized protein</fullName>
    </submittedName>
</protein>
<sequence>MTSHNTQTPAARLIERFSIQTLARWTRRDRSRVHAWTWPKSRGGTGGVVPHPVRPAIIQGAKDDLNVDLAYADFEPINGEAYLDAAPAREDAQ</sequence>
<dbReference type="EMBL" id="CP080034">
    <property type="protein sequence ID" value="QYC10586.1"/>
    <property type="molecule type" value="Genomic_DNA"/>
</dbReference>
<dbReference type="GeneID" id="94373771"/>
<gene>
    <name evidence="1" type="ORF">KWG56_00740</name>
</gene>
<proteinExistence type="predicted"/>
<reference evidence="1 2" key="1">
    <citation type="submission" date="2021-07" db="EMBL/GenBank/DDBJ databases">
        <title>Isolation and characterization of bacteria from a gold mining with a capacity of golden bioaccumulation.</title>
        <authorList>
            <person name="Yang X.J."/>
        </authorList>
    </citation>
    <scope>NUCLEOTIDE SEQUENCE [LARGE SCALE GENOMIC DNA]</scope>
    <source>
        <strain evidence="1 2">Au29</strain>
    </source>
</reference>